<organism evidence="3">
    <name type="scientific">candidate division WWE3 bacterium</name>
    <dbReference type="NCBI Taxonomy" id="2053526"/>
    <lineage>
        <taxon>Bacteria</taxon>
        <taxon>Katanobacteria</taxon>
    </lineage>
</organism>
<dbReference type="PANTHER" id="PTHR33823">
    <property type="entry name" value="RNA POLYMERASE-BINDING TRANSCRIPTION FACTOR DKSA-RELATED"/>
    <property type="match status" value="1"/>
</dbReference>
<dbReference type="PANTHER" id="PTHR33823:SF5">
    <property type="entry name" value="DNAK SUPPRESSOR PROTEIN"/>
    <property type="match status" value="1"/>
</dbReference>
<evidence type="ECO:0000256" key="2">
    <source>
        <dbReference type="SAM" id="Coils"/>
    </source>
</evidence>
<dbReference type="SUPFAM" id="SSF109635">
    <property type="entry name" value="DnaK suppressor protein DksA, alpha-hairpin domain"/>
    <property type="match status" value="1"/>
</dbReference>
<protein>
    <recommendedName>
        <fullName evidence="4">DksA C4-type domain-containing protein</fullName>
    </recommendedName>
</protein>
<proteinExistence type="predicted"/>
<feature type="coiled-coil region" evidence="2">
    <location>
        <begin position="58"/>
        <end position="85"/>
    </location>
</feature>
<dbReference type="InterPro" id="IPR037187">
    <property type="entry name" value="DnaK_N"/>
</dbReference>
<gene>
    <name evidence="3" type="ORF">ENJ78_00570</name>
</gene>
<comment type="caution">
    <text evidence="1">Lacks conserved residue(s) required for the propagation of feature annotation.</text>
</comment>
<evidence type="ECO:0000256" key="1">
    <source>
        <dbReference type="PROSITE-ProRule" id="PRU00510"/>
    </source>
</evidence>
<dbReference type="AlphaFoldDB" id="A0A7V5J197"/>
<sequence length="112" mass="12942">MSLSSEFLGKQKEILLKKRKRIQDEINRLRKEDPFVQEYEEDGFRNIDEEDAQEQAGHDDVVAAIATLEEDLKQVEKALKRIEEGTYGYDENTGEPIPIDRLEAYPEATTNV</sequence>
<evidence type="ECO:0000313" key="3">
    <source>
        <dbReference type="EMBL" id="HHH14185.1"/>
    </source>
</evidence>
<dbReference type="Gene3D" id="1.20.120.910">
    <property type="entry name" value="DksA, coiled-coil domain"/>
    <property type="match status" value="1"/>
</dbReference>
<keyword evidence="2" id="KW-0175">Coiled coil</keyword>
<comment type="caution">
    <text evidence="3">The sequence shown here is derived from an EMBL/GenBank/DDBJ whole genome shotgun (WGS) entry which is preliminary data.</text>
</comment>
<dbReference type="EMBL" id="DRNS01000041">
    <property type="protein sequence ID" value="HHH14185.1"/>
    <property type="molecule type" value="Genomic_DNA"/>
</dbReference>
<evidence type="ECO:0008006" key="4">
    <source>
        <dbReference type="Google" id="ProtNLM"/>
    </source>
</evidence>
<accession>A0A7V5J197</accession>
<name>A0A7V5J197_UNCKA</name>
<dbReference type="Proteomes" id="UP000886106">
    <property type="component" value="Unassembled WGS sequence"/>
</dbReference>
<reference evidence="3" key="1">
    <citation type="journal article" date="2020" name="mSystems">
        <title>Genome- and Community-Level Interaction Insights into Carbon Utilization and Element Cycling Functions of Hydrothermarchaeota in Hydrothermal Sediment.</title>
        <authorList>
            <person name="Zhou Z."/>
            <person name="Liu Y."/>
            <person name="Xu W."/>
            <person name="Pan J."/>
            <person name="Luo Z.H."/>
            <person name="Li M."/>
        </authorList>
    </citation>
    <scope>NUCLEOTIDE SEQUENCE [LARGE SCALE GENOMIC DNA]</scope>
    <source>
        <strain evidence="3">HyVt-517</strain>
    </source>
</reference>
<dbReference type="PROSITE" id="PS51128">
    <property type="entry name" value="ZF_DKSA_2"/>
    <property type="match status" value="1"/>
</dbReference>